<dbReference type="RefSeq" id="WP_128200438.1">
    <property type="nucleotide sequence ID" value="NZ_SACT01000009.1"/>
</dbReference>
<evidence type="ECO:0000313" key="10">
    <source>
        <dbReference type="Proteomes" id="UP000288178"/>
    </source>
</evidence>
<accession>A0A437JPX9</accession>
<dbReference type="GO" id="GO:0016887">
    <property type="term" value="F:ATP hydrolysis activity"/>
    <property type="evidence" value="ECO:0007669"/>
    <property type="project" value="InterPro"/>
</dbReference>
<evidence type="ECO:0000256" key="3">
    <source>
        <dbReference type="ARBA" id="ARBA00022448"/>
    </source>
</evidence>
<dbReference type="AlphaFoldDB" id="A0A437JPX9"/>
<dbReference type="GO" id="GO:0005524">
    <property type="term" value="F:ATP binding"/>
    <property type="evidence" value="ECO:0007669"/>
    <property type="project" value="UniProtKB-KW"/>
</dbReference>
<dbReference type="PANTHER" id="PTHR42788">
    <property type="entry name" value="TAURINE IMPORT ATP-BINDING PROTEIN-RELATED"/>
    <property type="match status" value="1"/>
</dbReference>
<evidence type="ECO:0000256" key="2">
    <source>
        <dbReference type="ARBA" id="ARBA00005417"/>
    </source>
</evidence>
<proteinExistence type="inferred from homology"/>
<keyword evidence="4" id="KW-1003">Cell membrane</keyword>
<evidence type="ECO:0000259" key="8">
    <source>
        <dbReference type="PROSITE" id="PS50893"/>
    </source>
</evidence>
<comment type="similarity">
    <text evidence="2">Belongs to the ABC transporter superfamily.</text>
</comment>
<feature type="domain" description="ABC transporter" evidence="8">
    <location>
        <begin position="352"/>
        <end position="585"/>
    </location>
</feature>
<feature type="domain" description="ABC transporter" evidence="8">
    <location>
        <begin position="24"/>
        <end position="256"/>
    </location>
</feature>
<dbReference type="PROSITE" id="PS50893">
    <property type="entry name" value="ABC_TRANSPORTER_2"/>
    <property type="match status" value="2"/>
</dbReference>
<dbReference type="InterPro" id="IPR050166">
    <property type="entry name" value="ABC_transporter_ATP-bind"/>
</dbReference>
<keyword evidence="5" id="KW-0547">Nucleotide-binding</keyword>
<dbReference type="CDD" id="cd03293">
    <property type="entry name" value="ABC_NrtD_SsuB_transporters"/>
    <property type="match status" value="2"/>
</dbReference>
<evidence type="ECO:0000313" key="9">
    <source>
        <dbReference type="EMBL" id="RVT48882.1"/>
    </source>
</evidence>
<evidence type="ECO:0000256" key="4">
    <source>
        <dbReference type="ARBA" id="ARBA00022475"/>
    </source>
</evidence>
<keyword evidence="6 9" id="KW-0067">ATP-binding</keyword>
<organism evidence="9 10">
    <name type="scientific">Rubrivivax albus</name>
    <dbReference type="NCBI Taxonomy" id="2499835"/>
    <lineage>
        <taxon>Bacteria</taxon>
        <taxon>Pseudomonadati</taxon>
        <taxon>Pseudomonadota</taxon>
        <taxon>Betaproteobacteria</taxon>
        <taxon>Burkholderiales</taxon>
        <taxon>Sphaerotilaceae</taxon>
        <taxon>Rubrivivax</taxon>
    </lineage>
</organism>
<comment type="caution">
    <text evidence="9">The sequence shown here is derived from an EMBL/GenBank/DDBJ whole genome shotgun (WGS) entry which is preliminary data.</text>
</comment>
<evidence type="ECO:0000256" key="5">
    <source>
        <dbReference type="ARBA" id="ARBA00022741"/>
    </source>
</evidence>
<dbReference type="InterPro" id="IPR027417">
    <property type="entry name" value="P-loop_NTPase"/>
</dbReference>
<evidence type="ECO:0000256" key="1">
    <source>
        <dbReference type="ARBA" id="ARBA00004202"/>
    </source>
</evidence>
<comment type="subcellular location">
    <subcellularLocation>
        <location evidence="1">Cell membrane</location>
        <topology evidence="1">Peripheral membrane protein</topology>
    </subcellularLocation>
</comment>
<dbReference type="InterPro" id="IPR005890">
    <property type="entry name" value="NO3_transporter_ATP-bd-like"/>
</dbReference>
<dbReference type="SUPFAM" id="SSF52540">
    <property type="entry name" value="P-loop containing nucleoside triphosphate hydrolases"/>
    <property type="match status" value="2"/>
</dbReference>
<dbReference type="InterPro" id="IPR017871">
    <property type="entry name" value="ABC_transporter-like_CS"/>
</dbReference>
<dbReference type="Pfam" id="PF00005">
    <property type="entry name" value="ABC_tran"/>
    <property type="match status" value="2"/>
</dbReference>
<dbReference type="SMART" id="SM00382">
    <property type="entry name" value="AAA"/>
    <property type="match status" value="2"/>
</dbReference>
<dbReference type="NCBIfam" id="TIGR01184">
    <property type="entry name" value="ntrCD"/>
    <property type="match status" value="1"/>
</dbReference>
<sequence length="607" mass="64969">MSAVLKPRADSGPTLAAVPAPSALELRGAWKSYAAHTVLQDVNLSIARGEFVAVVGFSGSGKTTLVNLLAGLAAADRGEVLKAGRPITGPGPDRGIVFQSYSPMPWLTVGENVALAVDRVMAGASAAERAAQVKHYVKLVGLSAAIDKKPAQLSGGMRQRVSVARALATDPDVLLLDEPLSALDALTRAQLQDEITRIWGADPANRKTVLLITNDVDEALMMADRVIPLTLPEPGGRGATLAPAFTVDLPRPRDRGAMNHDRRFQALRAEVTQTLLDMAHARQGAGGGQVISLPSMTPADVAVPKATPSMARLLGLKHAALAERIDAEALTPEPSPLARPDATARIGDERFVDFSRVIKVYPTPAGPQTVVDGFDLRMAKGEFVSLIGHSGCGKSTVLSMIAGLTDVTEGVIVLGGREVRDAGPDRGLVFQSPSLVPWLTAFDNVMLGVARVFPHVPAAERRDAVAHHLQRVGLADAMHKKASELSNGMKQRVGIARAFALQPKLLLLDEPFGMLDALTRWELQEVLMDVWAKNRVTAIMVTHDVDEAILLADRVVMMTNGPRAKIGQVMAVPLERPRSREALLAHPRYYELREELIGFLASCGHQH</sequence>
<evidence type="ECO:0000256" key="7">
    <source>
        <dbReference type="ARBA" id="ARBA00023136"/>
    </source>
</evidence>
<keyword evidence="3" id="KW-0813">Transport</keyword>
<name>A0A437JPX9_9BURK</name>
<dbReference type="Proteomes" id="UP000288178">
    <property type="component" value="Unassembled WGS sequence"/>
</dbReference>
<dbReference type="InterPro" id="IPR003439">
    <property type="entry name" value="ABC_transporter-like_ATP-bd"/>
</dbReference>
<dbReference type="InterPro" id="IPR003593">
    <property type="entry name" value="AAA+_ATPase"/>
</dbReference>
<dbReference type="PANTHER" id="PTHR42788:SF7">
    <property type="entry name" value="NITRATE ABC TRANSPORTER ATP-BINDING PROTEIN"/>
    <property type="match status" value="1"/>
</dbReference>
<evidence type="ECO:0000256" key="6">
    <source>
        <dbReference type="ARBA" id="ARBA00022840"/>
    </source>
</evidence>
<gene>
    <name evidence="9" type="ORF">ENE75_21235</name>
</gene>
<keyword evidence="7" id="KW-0472">Membrane</keyword>
<dbReference type="GO" id="GO:0015112">
    <property type="term" value="F:nitrate transmembrane transporter activity"/>
    <property type="evidence" value="ECO:0007669"/>
    <property type="project" value="InterPro"/>
</dbReference>
<dbReference type="Gene3D" id="3.40.50.300">
    <property type="entry name" value="P-loop containing nucleotide triphosphate hydrolases"/>
    <property type="match status" value="2"/>
</dbReference>
<dbReference type="OrthoDB" id="8683598at2"/>
<protein>
    <submittedName>
        <fullName evidence="9">ATP-binding cassette domain-containing protein</fullName>
    </submittedName>
</protein>
<dbReference type="PROSITE" id="PS00211">
    <property type="entry name" value="ABC_TRANSPORTER_1"/>
    <property type="match status" value="1"/>
</dbReference>
<reference evidence="9 10" key="1">
    <citation type="submission" date="2019-01" db="EMBL/GenBank/DDBJ databases">
        <authorList>
            <person name="Chen W.-M."/>
        </authorList>
    </citation>
    <scope>NUCLEOTIDE SEQUENCE [LARGE SCALE GENOMIC DNA]</scope>
    <source>
        <strain evidence="9 10">ICH-3</strain>
    </source>
</reference>
<dbReference type="GO" id="GO:0005886">
    <property type="term" value="C:plasma membrane"/>
    <property type="evidence" value="ECO:0007669"/>
    <property type="project" value="UniProtKB-SubCell"/>
</dbReference>
<dbReference type="EMBL" id="SACT01000009">
    <property type="protein sequence ID" value="RVT48882.1"/>
    <property type="molecule type" value="Genomic_DNA"/>
</dbReference>
<keyword evidence="10" id="KW-1185">Reference proteome</keyword>